<dbReference type="EMBL" id="PYIX02000085">
    <property type="protein sequence ID" value="RFC81524.1"/>
    <property type="molecule type" value="Genomic_DNA"/>
</dbReference>
<dbReference type="Proteomes" id="UP000240957">
    <property type="component" value="Unassembled WGS sequence"/>
</dbReference>
<dbReference type="Proteomes" id="UP001595455">
    <property type="component" value="Unassembled WGS sequence"/>
</dbReference>
<dbReference type="OrthoDB" id="8955285at2"/>
<evidence type="ECO:0000313" key="3">
    <source>
        <dbReference type="Proteomes" id="UP000240957"/>
    </source>
</evidence>
<gene>
    <name evidence="1" type="ORF">ACFODO_11435</name>
    <name evidence="2" type="ORF">C9E89_021415</name>
</gene>
<dbReference type="AlphaFoldDB" id="A0A371YJI6"/>
<accession>A0A371YJI6</accession>
<dbReference type="RefSeq" id="WP_107010154.1">
    <property type="nucleotide sequence ID" value="NZ_JBHRSF010000042.1"/>
</dbReference>
<reference evidence="2 3" key="2">
    <citation type="submission" date="2018-08" db="EMBL/GenBank/DDBJ databases">
        <title>The draft genome of Acinetobacter sichuanensis strain WCHAc060041.</title>
        <authorList>
            <person name="Qin J."/>
            <person name="Feng Y."/>
            <person name="Zong Z."/>
        </authorList>
    </citation>
    <scope>NUCLEOTIDE SEQUENCE [LARGE SCALE GENOMIC DNA]</scope>
    <source>
        <strain evidence="2 3">WCHAc060041</strain>
    </source>
</reference>
<evidence type="ECO:0000313" key="4">
    <source>
        <dbReference type="Proteomes" id="UP001595455"/>
    </source>
</evidence>
<name>A0A371YJI6_9GAMM</name>
<reference evidence="1" key="4">
    <citation type="submission" date="2024-09" db="EMBL/GenBank/DDBJ databases">
        <authorList>
            <person name="Sun Q."/>
            <person name="Mori K."/>
        </authorList>
    </citation>
    <scope>NUCLEOTIDE SEQUENCE</scope>
    <source>
        <strain evidence="1">KCTC 62575</strain>
    </source>
</reference>
<sequence length="168" mass="19674">MKEKDYIDQHLQNTCNVIIQHIKNIMLFQDNIKKPWGYHSRFIERLVHPEDELIFKGYSKPVFQNLPVGTIPARKEHIVPMSYLINSLWELMETQSLSDEDLSIILKRNLGIAYISHEEQKKLDSRQYGLKTKMPEGWCLRNGDPLDRLKVTGIELLDEFGQPILSLI</sequence>
<keyword evidence="4" id="KW-1185">Reference proteome</keyword>
<reference evidence="4" key="3">
    <citation type="journal article" date="2019" name="Int. J. Syst. Evol. Microbiol.">
        <title>The Global Catalogue of Microorganisms (GCM) 10K type strain sequencing project: providing services to taxonomists for standard genome sequencing and annotation.</title>
        <authorList>
            <consortium name="The Broad Institute Genomics Platform"/>
            <consortium name="The Broad Institute Genome Sequencing Center for Infectious Disease"/>
            <person name="Wu L."/>
            <person name="Ma J."/>
        </authorList>
    </citation>
    <scope>NUCLEOTIDE SEQUENCE [LARGE SCALE GENOMIC DNA]</scope>
    <source>
        <strain evidence="4">KCTC 62575</strain>
    </source>
</reference>
<evidence type="ECO:0000313" key="2">
    <source>
        <dbReference type="EMBL" id="RFC81524.1"/>
    </source>
</evidence>
<reference evidence="1" key="1">
    <citation type="journal article" date="2014" name="Int. J. Syst. Evol. Microbiol.">
        <title>Complete genome of a new Firmicutes species belonging to the dominant human colonic microbiota ('Ruminococcus bicirculans') reveals two chromosomes and a selective capacity to utilize plant glucans.</title>
        <authorList>
            <consortium name="NISC Comparative Sequencing Program"/>
            <person name="Wegmann U."/>
            <person name="Louis P."/>
            <person name="Goesmann A."/>
            <person name="Henrissat B."/>
            <person name="Duncan S.H."/>
            <person name="Flint H.J."/>
        </authorList>
    </citation>
    <scope>NUCLEOTIDE SEQUENCE</scope>
    <source>
        <strain evidence="1">KCTC 62575</strain>
    </source>
</reference>
<protein>
    <submittedName>
        <fullName evidence="2">Uncharacterized protein</fullName>
    </submittedName>
</protein>
<organism evidence="2 3">
    <name type="scientific">Acinetobacter sichuanensis</name>
    <dbReference type="NCBI Taxonomy" id="2136183"/>
    <lineage>
        <taxon>Bacteria</taxon>
        <taxon>Pseudomonadati</taxon>
        <taxon>Pseudomonadota</taxon>
        <taxon>Gammaproteobacteria</taxon>
        <taxon>Moraxellales</taxon>
        <taxon>Moraxellaceae</taxon>
        <taxon>Acinetobacter</taxon>
    </lineage>
</organism>
<comment type="caution">
    <text evidence="2">The sequence shown here is derived from an EMBL/GenBank/DDBJ whole genome shotgun (WGS) entry which is preliminary data.</text>
</comment>
<proteinExistence type="predicted"/>
<evidence type="ECO:0000313" key="1">
    <source>
        <dbReference type="EMBL" id="MFC2995873.1"/>
    </source>
</evidence>
<dbReference type="EMBL" id="JBHRSF010000042">
    <property type="protein sequence ID" value="MFC2995873.1"/>
    <property type="molecule type" value="Genomic_DNA"/>
</dbReference>